<gene>
    <name evidence="1" type="ORF">K488DRAFT_53889</name>
</gene>
<proteinExistence type="predicted"/>
<sequence length="350" mass="39058">ASMTTTFDDVFLPPETIDAVRTVASLHLLHPDAFEEGILREHRMKGLLLFGLPGVGKTHVIRALAKECGARMLSVQPSHIRQMYVGEGEKHVRAVFSLARRLSPCVVFIDELDVMFSERSASLSPAANAQRAIVAEFLQEMDGILSRQDNVIVVGATNRPFDLDDAILRRLPLRIMVELPDEAQREEILRIHLRDEQLDADVDIKRLAKLTDRFSGSDLKHLVVSAALDAVKESVRVSWKKKAVKPLFKACKHVLHWRNFAKALTEIWPSASEHLGTYAKLQSWNDKFGSGGRKREKDDVKEELGAGDHEGALTKVKRAFDLSDTERLLLKCAVNPGASLLVDHISPEAN</sequence>
<evidence type="ECO:0000313" key="1">
    <source>
        <dbReference type="EMBL" id="KAI0030602.1"/>
    </source>
</evidence>
<evidence type="ECO:0000313" key="2">
    <source>
        <dbReference type="Proteomes" id="UP000814128"/>
    </source>
</evidence>
<name>A0ACB8QG37_9AGAM</name>
<keyword evidence="2" id="KW-1185">Reference proteome</keyword>
<keyword evidence="1" id="KW-0378">Hydrolase</keyword>
<reference evidence="1" key="1">
    <citation type="submission" date="2021-02" db="EMBL/GenBank/DDBJ databases">
        <authorList>
            <consortium name="DOE Joint Genome Institute"/>
            <person name="Ahrendt S."/>
            <person name="Looney B.P."/>
            <person name="Miyauchi S."/>
            <person name="Morin E."/>
            <person name="Drula E."/>
            <person name="Courty P.E."/>
            <person name="Chicoki N."/>
            <person name="Fauchery L."/>
            <person name="Kohler A."/>
            <person name="Kuo A."/>
            <person name="Labutti K."/>
            <person name="Pangilinan J."/>
            <person name="Lipzen A."/>
            <person name="Riley R."/>
            <person name="Andreopoulos W."/>
            <person name="He G."/>
            <person name="Johnson J."/>
            <person name="Barry K.W."/>
            <person name="Grigoriev I.V."/>
            <person name="Nagy L."/>
            <person name="Hibbett D."/>
            <person name="Henrissat B."/>
            <person name="Matheny P.B."/>
            <person name="Labbe J."/>
            <person name="Martin F."/>
        </authorList>
    </citation>
    <scope>NUCLEOTIDE SEQUENCE</scope>
    <source>
        <strain evidence="1">EC-137</strain>
    </source>
</reference>
<protein>
    <submittedName>
        <fullName evidence="1">P-loop containing nucleoside triphosphate hydrolase protein</fullName>
    </submittedName>
</protein>
<accession>A0ACB8QG37</accession>
<comment type="caution">
    <text evidence="1">The sequence shown here is derived from an EMBL/GenBank/DDBJ whole genome shotgun (WGS) entry which is preliminary data.</text>
</comment>
<dbReference type="Proteomes" id="UP000814128">
    <property type="component" value="Unassembled WGS sequence"/>
</dbReference>
<organism evidence="1 2">
    <name type="scientific">Vararia minispora EC-137</name>
    <dbReference type="NCBI Taxonomy" id="1314806"/>
    <lineage>
        <taxon>Eukaryota</taxon>
        <taxon>Fungi</taxon>
        <taxon>Dikarya</taxon>
        <taxon>Basidiomycota</taxon>
        <taxon>Agaricomycotina</taxon>
        <taxon>Agaricomycetes</taxon>
        <taxon>Russulales</taxon>
        <taxon>Lachnocladiaceae</taxon>
        <taxon>Vararia</taxon>
    </lineage>
</organism>
<reference evidence="1" key="2">
    <citation type="journal article" date="2022" name="New Phytol.">
        <title>Evolutionary transition to the ectomycorrhizal habit in the genomes of a hyperdiverse lineage of mushroom-forming fungi.</title>
        <authorList>
            <person name="Looney B."/>
            <person name="Miyauchi S."/>
            <person name="Morin E."/>
            <person name="Drula E."/>
            <person name="Courty P.E."/>
            <person name="Kohler A."/>
            <person name="Kuo A."/>
            <person name="LaButti K."/>
            <person name="Pangilinan J."/>
            <person name="Lipzen A."/>
            <person name="Riley R."/>
            <person name="Andreopoulos W."/>
            <person name="He G."/>
            <person name="Johnson J."/>
            <person name="Nolan M."/>
            <person name="Tritt A."/>
            <person name="Barry K.W."/>
            <person name="Grigoriev I.V."/>
            <person name="Nagy L.G."/>
            <person name="Hibbett D."/>
            <person name="Henrissat B."/>
            <person name="Matheny P.B."/>
            <person name="Labbe J."/>
            <person name="Martin F.M."/>
        </authorList>
    </citation>
    <scope>NUCLEOTIDE SEQUENCE</scope>
    <source>
        <strain evidence="1">EC-137</strain>
    </source>
</reference>
<feature type="non-terminal residue" evidence="1">
    <location>
        <position position="1"/>
    </location>
</feature>
<dbReference type="EMBL" id="MU273613">
    <property type="protein sequence ID" value="KAI0030602.1"/>
    <property type="molecule type" value="Genomic_DNA"/>
</dbReference>